<dbReference type="HAMAP" id="MF_01506">
    <property type="entry name" value="Tlp"/>
    <property type="match status" value="1"/>
</dbReference>
<reference evidence="3 4" key="1">
    <citation type="submission" date="2016-05" db="EMBL/GenBank/DDBJ databases">
        <title>Microbial solvent formation.</title>
        <authorList>
            <person name="Poehlein A."/>
            <person name="Montoya Solano J.D."/>
            <person name="Flitsch S."/>
            <person name="Krabben P."/>
            <person name="Duerre P."/>
            <person name="Daniel R."/>
        </authorList>
    </citation>
    <scope>NUCLEOTIDE SEQUENCE [LARGE SCALE GENOMIC DNA]</scope>
    <source>
        <strain evidence="3 4">DSM 2619</strain>
    </source>
</reference>
<proteinExistence type="inferred from homology"/>
<evidence type="ECO:0000313" key="3">
    <source>
        <dbReference type="EMBL" id="OOM72046.1"/>
    </source>
</evidence>
<dbReference type="Pfam" id="PF19824">
    <property type="entry name" value="Tlp"/>
    <property type="match status" value="1"/>
</dbReference>
<comment type="similarity">
    <text evidence="1">Belongs to the Tlp family.</text>
</comment>
<dbReference type="RefSeq" id="WP_077849720.1">
    <property type="nucleotide sequence ID" value="NZ_LZZM01000224.1"/>
</dbReference>
<gene>
    <name evidence="1 3" type="primary">tlp</name>
    <name evidence="3" type="ORF">CLPUN_48130</name>
</gene>
<feature type="region of interest" description="Disordered" evidence="2">
    <location>
        <begin position="45"/>
        <end position="75"/>
    </location>
</feature>
<dbReference type="AlphaFoldDB" id="A0A1S8T2Q1"/>
<dbReference type="EMBL" id="LZZM01000224">
    <property type="protein sequence ID" value="OOM72046.1"/>
    <property type="molecule type" value="Genomic_DNA"/>
</dbReference>
<organism evidence="3 4">
    <name type="scientific">Clostridium puniceum</name>
    <dbReference type="NCBI Taxonomy" id="29367"/>
    <lineage>
        <taxon>Bacteria</taxon>
        <taxon>Bacillati</taxon>
        <taxon>Bacillota</taxon>
        <taxon>Clostridia</taxon>
        <taxon>Eubacteriales</taxon>
        <taxon>Clostridiaceae</taxon>
        <taxon>Clostridium</taxon>
    </lineage>
</organism>
<name>A0A1S8T2Q1_9CLOT</name>
<comment type="caution">
    <text evidence="3">The sequence shown here is derived from an EMBL/GenBank/DDBJ whole genome shotgun (WGS) entry which is preliminary data.</text>
</comment>
<dbReference type="STRING" id="29367.CLPUN_48130"/>
<dbReference type="Proteomes" id="UP000190890">
    <property type="component" value="Unassembled WGS sequence"/>
</dbReference>
<evidence type="ECO:0000313" key="4">
    <source>
        <dbReference type="Proteomes" id="UP000190890"/>
    </source>
</evidence>
<dbReference type="InterPro" id="IPR017524">
    <property type="entry name" value="SASP_thioredoxin-like"/>
</dbReference>
<protein>
    <recommendedName>
        <fullName evidence="1">Protein Tlp homolog</fullName>
    </recommendedName>
</protein>
<evidence type="ECO:0000256" key="2">
    <source>
        <dbReference type="SAM" id="MobiDB-lite"/>
    </source>
</evidence>
<dbReference type="NCBIfam" id="TIGR03090">
    <property type="entry name" value="SASP_tlp"/>
    <property type="match status" value="1"/>
</dbReference>
<accession>A0A1S8T2Q1</accession>
<evidence type="ECO:0000256" key="1">
    <source>
        <dbReference type="HAMAP-Rule" id="MF_01506"/>
    </source>
</evidence>
<keyword evidence="4" id="KW-1185">Reference proteome</keyword>
<dbReference type="OrthoDB" id="1799076at2"/>
<sequence>MKNKLDDRTDNVDRIQYNIDKTILNCELADEMIENTDDPKMKQTLEEKNERRESALNNMRKEIKDEAIDKKNGYK</sequence>